<keyword evidence="3" id="KW-1185">Reference proteome</keyword>
<feature type="domain" description="NERD" evidence="1">
    <location>
        <begin position="122"/>
        <end position="203"/>
    </location>
</feature>
<sequence>MMYAIIGVLAVVLIATIYMIYRQSKKIDLQKKMLTEKYQHEMAATIEKYRDQQLTIEEEFHREVMEIKENHDRETAFFRQSVSQLNRYIDDVQSYAKKSSNVSTYQALYQLKQRWIDENKILAEDMIIMPNVFIPFYTEDRIKTCRVDHLILLPTGIYSIEEKHWKGKIIHGLTDKNAKEFSFLLDMVQAKPFIQVYEQTLVFSSASTVEGQDDSLGLLYVKAYADPAKEAWNTAKMVSRFLVSKMGAIINDVTPILYFNHQHQDHSSEGVIDLSKDSSVIRVGHEKELFSLLEEQFDRPMLYSREDLRKIKENLEHIHYIRDSIEM</sequence>
<dbReference type="PATRIC" id="fig|284581.3.peg.3737"/>
<dbReference type="EMBL" id="LILC01000011">
    <property type="protein sequence ID" value="KOO46928.1"/>
    <property type="molecule type" value="Genomic_DNA"/>
</dbReference>
<reference evidence="3" key="1">
    <citation type="submission" date="2015-08" db="EMBL/GenBank/DDBJ databases">
        <title>Fjat-14210 dsm16467.</title>
        <authorList>
            <person name="Liu B."/>
            <person name="Wang J."/>
            <person name="Zhu Y."/>
            <person name="Liu G."/>
            <person name="Chen Q."/>
            <person name="Chen Z."/>
            <person name="Lan J."/>
            <person name="Che J."/>
            <person name="Ge C."/>
            <person name="Shi H."/>
            <person name="Pan Z."/>
            <person name="Liu X."/>
        </authorList>
    </citation>
    <scope>NUCLEOTIDE SEQUENCE [LARGE SCALE GENOMIC DNA]</scope>
    <source>
        <strain evidence="3">DSM 16467</strain>
    </source>
</reference>
<dbReference type="OrthoDB" id="2416822at2"/>
<dbReference type="RefSeq" id="WP_053400939.1">
    <property type="nucleotide sequence ID" value="NZ_JAUKEN010000001.1"/>
</dbReference>
<name>A0A0M0L8E5_9BACI</name>
<organism evidence="2 3">
    <name type="scientific">Priestia koreensis</name>
    <dbReference type="NCBI Taxonomy" id="284581"/>
    <lineage>
        <taxon>Bacteria</taxon>
        <taxon>Bacillati</taxon>
        <taxon>Bacillota</taxon>
        <taxon>Bacilli</taxon>
        <taxon>Bacillales</taxon>
        <taxon>Bacillaceae</taxon>
        <taxon>Priestia</taxon>
    </lineage>
</organism>
<proteinExistence type="predicted"/>
<dbReference type="Proteomes" id="UP000037558">
    <property type="component" value="Unassembled WGS sequence"/>
</dbReference>
<dbReference type="InterPro" id="IPR011528">
    <property type="entry name" value="NERD"/>
</dbReference>
<accession>A0A0M0L8E5</accession>
<evidence type="ECO:0000313" key="3">
    <source>
        <dbReference type="Proteomes" id="UP000037558"/>
    </source>
</evidence>
<gene>
    <name evidence="2" type="ORF">AMD01_08415</name>
</gene>
<evidence type="ECO:0000259" key="1">
    <source>
        <dbReference type="Pfam" id="PF08378"/>
    </source>
</evidence>
<evidence type="ECO:0000313" key="2">
    <source>
        <dbReference type="EMBL" id="KOO46928.1"/>
    </source>
</evidence>
<dbReference type="STRING" id="284581.AMD01_08415"/>
<protein>
    <recommendedName>
        <fullName evidence="1">NERD domain-containing protein</fullName>
    </recommendedName>
</protein>
<dbReference type="AlphaFoldDB" id="A0A0M0L8E5"/>
<comment type="caution">
    <text evidence="2">The sequence shown here is derived from an EMBL/GenBank/DDBJ whole genome shotgun (WGS) entry which is preliminary data.</text>
</comment>
<dbReference type="Pfam" id="PF08378">
    <property type="entry name" value="NERD"/>
    <property type="match status" value="1"/>
</dbReference>